<feature type="non-terminal residue" evidence="1">
    <location>
        <position position="1"/>
    </location>
</feature>
<accession>X1THQ7</accession>
<gene>
    <name evidence="1" type="ORF">S12H4_50301</name>
</gene>
<sequence length="94" mass="10875">YGWYKKSEEGVVAKNLPGNQARVRAIKRWVREVFPEAKAKMKEITATWMERAGDVQDIQNVIEAEYHIITEEPPTNQAAVLFGREACRIPRLIY</sequence>
<protein>
    <submittedName>
        <fullName evidence="1">Uncharacterized protein</fullName>
    </submittedName>
</protein>
<dbReference type="EMBL" id="BARW01031661">
    <property type="protein sequence ID" value="GAJ04853.1"/>
    <property type="molecule type" value="Genomic_DNA"/>
</dbReference>
<reference evidence="1" key="1">
    <citation type="journal article" date="2014" name="Front. Microbiol.">
        <title>High frequency of phylogenetically diverse reductive dehalogenase-homologous genes in deep subseafloor sedimentary metagenomes.</title>
        <authorList>
            <person name="Kawai M."/>
            <person name="Futagami T."/>
            <person name="Toyoda A."/>
            <person name="Takaki Y."/>
            <person name="Nishi S."/>
            <person name="Hori S."/>
            <person name="Arai W."/>
            <person name="Tsubouchi T."/>
            <person name="Morono Y."/>
            <person name="Uchiyama I."/>
            <person name="Ito T."/>
            <person name="Fujiyama A."/>
            <person name="Inagaki F."/>
            <person name="Takami H."/>
        </authorList>
    </citation>
    <scope>NUCLEOTIDE SEQUENCE</scope>
    <source>
        <strain evidence="1">Expedition CK06-06</strain>
    </source>
</reference>
<proteinExistence type="predicted"/>
<comment type="caution">
    <text evidence="1">The sequence shown here is derived from an EMBL/GenBank/DDBJ whole genome shotgun (WGS) entry which is preliminary data.</text>
</comment>
<dbReference type="AlphaFoldDB" id="X1THQ7"/>
<name>X1THQ7_9ZZZZ</name>
<evidence type="ECO:0000313" key="1">
    <source>
        <dbReference type="EMBL" id="GAJ04853.1"/>
    </source>
</evidence>
<organism evidence="1">
    <name type="scientific">marine sediment metagenome</name>
    <dbReference type="NCBI Taxonomy" id="412755"/>
    <lineage>
        <taxon>unclassified sequences</taxon>
        <taxon>metagenomes</taxon>
        <taxon>ecological metagenomes</taxon>
    </lineage>
</organism>